<dbReference type="InterPro" id="IPR002918">
    <property type="entry name" value="Lipase_EstA/Esterase_EstB"/>
</dbReference>
<sequence length="306" mass="33004">MKFTISSVLSATSAAVLLALSAVQAATLPTVDPVAAGPSPATMTAIAAHLEKREVTGLNNYNCKLTVAHPRPLILVHATLLTLDSWKDFAPVLIKQGYCVFALTYGKYKQDTFGGLAPIEDSSQEFGNFVDNVLVKLNATQVDIVGHSQGGILARYWIKYQNGAGKVKRHVGISPINHGTTLSSIVTIAKALKLFDPSKPLLDAIAPSFMQMVDTSDFIKKLNAGGDTAEGVIHSNIATRFDEVVTPFETCFQDHPGVTNVLLQNYCLLSLNEHLTMVNSNVVLQFVLNQLDPSKAKTATCFSQLF</sequence>
<keyword evidence="3" id="KW-1185">Reference proteome</keyword>
<dbReference type="Pfam" id="PF01674">
    <property type="entry name" value="Lipase_2"/>
    <property type="match status" value="1"/>
</dbReference>
<protein>
    <recommendedName>
        <fullName evidence="4">Triacylglycerol lipase</fullName>
    </recommendedName>
</protein>
<name>A0A9P6LZZ7_MORAP</name>
<dbReference type="PANTHER" id="PTHR32015:SF1">
    <property type="entry name" value="LIPASE"/>
    <property type="match status" value="1"/>
</dbReference>
<evidence type="ECO:0000313" key="2">
    <source>
        <dbReference type="EMBL" id="KAF9956696.1"/>
    </source>
</evidence>
<feature type="chain" id="PRO_5040339602" description="Triacylglycerol lipase" evidence="1">
    <location>
        <begin position="26"/>
        <end position="306"/>
    </location>
</feature>
<dbReference type="Gene3D" id="3.40.50.1820">
    <property type="entry name" value="alpha/beta hydrolase"/>
    <property type="match status" value="1"/>
</dbReference>
<evidence type="ECO:0000256" key="1">
    <source>
        <dbReference type="SAM" id="SignalP"/>
    </source>
</evidence>
<comment type="caution">
    <text evidence="2">The sequence shown here is derived from an EMBL/GenBank/DDBJ whole genome shotgun (WGS) entry which is preliminary data.</text>
</comment>
<reference evidence="2" key="1">
    <citation type="journal article" date="2020" name="Fungal Divers.">
        <title>Resolving the Mortierellaceae phylogeny through synthesis of multi-gene phylogenetics and phylogenomics.</title>
        <authorList>
            <person name="Vandepol N."/>
            <person name="Liber J."/>
            <person name="Desiro A."/>
            <person name="Na H."/>
            <person name="Kennedy M."/>
            <person name="Barry K."/>
            <person name="Grigoriev I.V."/>
            <person name="Miller A.N."/>
            <person name="O'Donnell K."/>
            <person name="Stajich J.E."/>
            <person name="Bonito G."/>
        </authorList>
    </citation>
    <scope>NUCLEOTIDE SEQUENCE</scope>
    <source>
        <strain evidence="2">CK1249</strain>
    </source>
</reference>
<accession>A0A9P6LZZ7</accession>
<dbReference type="OrthoDB" id="9974421at2759"/>
<dbReference type="AlphaFoldDB" id="A0A9P6LZZ7"/>
<proteinExistence type="predicted"/>
<dbReference type="GO" id="GO:0016042">
    <property type="term" value="P:lipid catabolic process"/>
    <property type="evidence" value="ECO:0007669"/>
    <property type="project" value="InterPro"/>
</dbReference>
<dbReference type="EMBL" id="JAAAHY010000822">
    <property type="protein sequence ID" value="KAF9956696.1"/>
    <property type="molecule type" value="Genomic_DNA"/>
</dbReference>
<dbReference type="Proteomes" id="UP000738359">
    <property type="component" value="Unassembled WGS sequence"/>
</dbReference>
<evidence type="ECO:0000313" key="3">
    <source>
        <dbReference type="Proteomes" id="UP000738359"/>
    </source>
</evidence>
<feature type="signal peptide" evidence="1">
    <location>
        <begin position="1"/>
        <end position="25"/>
    </location>
</feature>
<dbReference type="GO" id="GO:0016298">
    <property type="term" value="F:lipase activity"/>
    <property type="evidence" value="ECO:0007669"/>
    <property type="project" value="TreeGrafter"/>
</dbReference>
<dbReference type="PANTHER" id="PTHR32015">
    <property type="entry name" value="FASTING INDUCED LIPASE"/>
    <property type="match status" value="1"/>
</dbReference>
<evidence type="ECO:0008006" key="4">
    <source>
        <dbReference type="Google" id="ProtNLM"/>
    </source>
</evidence>
<dbReference type="SUPFAM" id="SSF53474">
    <property type="entry name" value="alpha/beta-Hydrolases"/>
    <property type="match status" value="1"/>
</dbReference>
<keyword evidence="1" id="KW-0732">Signal</keyword>
<gene>
    <name evidence="2" type="ORF">BGZ70_009796</name>
</gene>
<organism evidence="2 3">
    <name type="scientific">Mortierella alpina</name>
    <name type="common">Oleaginous fungus</name>
    <name type="synonym">Mortierella renispora</name>
    <dbReference type="NCBI Taxonomy" id="64518"/>
    <lineage>
        <taxon>Eukaryota</taxon>
        <taxon>Fungi</taxon>
        <taxon>Fungi incertae sedis</taxon>
        <taxon>Mucoromycota</taxon>
        <taxon>Mortierellomycotina</taxon>
        <taxon>Mortierellomycetes</taxon>
        <taxon>Mortierellales</taxon>
        <taxon>Mortierellaceae</taxon>
        <taxon>Mortierella</taxon>
    </lineage>
</organism>
<dbReference type="InterPro" id="IPR029058">
    <property type="entry name" value="AB_hydrolase_fold"/>
</dbReference>